<gene>
    <name evidence="1" type="ORF">METZ01_LOCUS311807</name>
</gene>
<accession>A0A382NCL3</accession>
<dbReference type="EMBL" id="UINC01099577">
    <property type="protein sequence ID" value="SVC58953.1"/>
    <property type="molecule type" value="Genomic_DNA"/>
</dbReference>
<dbReference type="AlphaFoldDB" id="A0A382NCL3"/>
<evidence type="ECO:0000313" key="1">
    <source>
        <dbReference type="EMBL" id="SVC58953.1"/>
    </source>
</evidence>
<organism evidence="1">
    <name type="scientific">marine metagenome</name>
    <dbReference type="NCBI Taxonomy" id="408172"/>
    <lineage>
        <taxon>unclassified sequences</taxon>
        <taxon>metagenomes</taxon>
        <taxon>ecological metagenomes</taxon>
    </lineage>
</organism>
<name>A0A382NCL3_9ZZZZ</name>
<evidence type="ECO:0008006" key="2">
    <source>
        <dbReference type="Google" id="ProtNLM"/>
    </source>
</evidence>
<protein>
    <recommendedName>
        <fullName evidence="2">LamG-like jellyroll fold domain-containing protein</fullName>
    </recommendedName>
</protein>
<proteinExistence type="predicted"/>
<reference evidence="1" key="1">
    <citation type="submission" date="2018-05" db="EMBL/GenBank/DDBJ databases">
        <authorList>
            <person name="Lanie J.A."/>
            <person name="Ng W.-L."/>
            <person name="Kazmierczak K.M."/>
            <person name="Andrzejewski T.M."/>
            <person name="Davidsen T.M."/>
            <person name="Wayne K.J."/>
            <person name="Tettelin H."/>
            <person name="Glass J.I."/>
            <person name="Rusch D."/>
            <person name="Podicherti R."/>
            <person name="Tsui H.-C.T."/>
            <person name="Winkler M.E."/>
        </authorList>
    </citation>
    <scope>NUCLEOTIDE SEQUENCE</scope>
</reference>
<sequence>MSLKKGLLISIGLCPDGHSCNGGYFKGIIDDVVVFNVTLDKAKIGNEEWCETDAWYISSASKRETNNSVVSFENKLVHTTVIHIL</sequence>